<dbReference type="AlphaFoldDB" id="A0AA90NBE9"/>
<name>A0AA90NBE9_9ACTN</name>
<evidence type="ECO:0000256" key="2">
    <source>
        <dbReference type="SAM" id="MobiDB-lite"/>
    </source>
</evidence>
<dbReference type="NCBIfam" id="TIGR00350">
    <property type="entry name" value="lytR_cpsA_psr"/>
    <property type="match status" value="1"/>
</dbReference>
<feature type="region of interest" description="Disordered" evidence="2">
    <location>
        <begin position="326"/>
        <end position="393"/>
    </location>
</feature>
<dbReference type="Proteomes" id="UP001178281">
    <property type="component" value="Unassembled WGS sequence"/>
</dbReference>
<reference evidence="4" key="1">
    <citation type="submission" date="2023-08" db="EMBL/GenBank/DDBJ databases">
        <title>The draft genome of Tsukamurella strandjordii strain 050030.</title>
        <authorList>
            <person name="Zhao F."/>
            <person name="Feng Y."/>
            <person name="Zong Z."/>
        </authorList>
    </citation>
    <scope>NUCLEOTIDE SEQUENCE</scope>
    <source>
        <strain evidence="4">050030</strain>
    </source>
</reference>
<dbReference type="EMBL" id="JAUTIX010000004">
    <property type="protein sequence ID" value="MDP0398605.1"/>
    <property type="molecule type" value="Genomic_DNA"/>
</dbReference>
<organism evidence="4 5">
    <name type="scientific">Tsukamurella strandjordii</name>
    <dbReference type="NCBI Taxonomy" id="147577"/>
    <lineage>
        <taxon>Bacteria</taxon>
        <taxon>Bacillati</taxon>
        <taxon>Actinomycetota</taxon>
        <taxon>Actinomycetes</taxon>
        <taxon>Mycobacteriales</taxon>
        <taxon>Tsukamurellaceae</taxon>
        <taxon>Tsukamurella</taxon>
    </lineage>
</organism>
<dbReference type="Gene3D" id="3.40.630.190">
    <property type="entry name" value="LCP protein"/>
    <property type="match status" value="1"/>
</dbReference>
<dbReference type="InterPro" id="IPR050922">
    <property type="entry name" value="LytR/CpsA/Psr_CW_biosynth"/>
</dbReference>
<evidence type="ECO:0000256" key="1">
    <source>
        <dbReference type="ARBA" id="ARBA00006068"/>
    </source>
</evidence>
<dbReference type="Pfam" id="PF03816">
    <property type="entry name" value="LytR_cpsA_psr"/>
    <property type="match status" value="1"/>
</dbReference>
<protein>
    <submittedName>
        <fullName evidence="4">LCP family protein</fullName>
    </submittedName>
</protein>
<feature type="domain" description="Cell envelope-related transcriptional attenuator" evidence="3">
    <location>
        <begin position="77"/>
        <end position="250"/>
    </location>
</feature>
<evidence type="ECO:0000313" key="4">
    <source>
        <dbReference type="EMBL" id="MDP0398605.1"/>
    </source>
</evidence>
<proteinExistence type="inferred from homology"/>
<comment type="caution">
    <text evidence="4">The sequence shown here is derived from an EMBL/GenBank/DDBJ whole genome shotgun (WGS) entry which is preliminary data.</text>
</comment>
<comment type="similarity">
    <text evidence="1">Belongs to the LytR/CpsA/Psr (LCP) family.</text>
</comment>
<accession>A0AA90NBE9</accession>
<evidence type="ECO:0000259" key="3">
    <source>
        <dbReference type="Pfam" id="PF03816"/>
    </source>
</evidence>
<evidence type="ECO:0000313" key="5">
    <source>
        <dbReference type="Proteomes" id="UP001178281"/>
    </source>
</evidence>
<dbReference type="PANTHER" id="PTHR33392">
    <property type="entry name" value="POLYISOPRENYL-TEICHOIC ACID--PEPTIDOGLYCAN TEICHOIC ACID TRANSFERASE TAGU"/>
    <property type="match status" value="1"/>
</dbReference>
<keyword evidence="5" id="KW-1185">Reference proteome</keyword>
<feature type="compositionally biased region" description="Low complexity" evidence="2">
    <location>
        <begin position="356"/>
        <end position="383"/>
    </location>
</feature>
<dbReference type="PANTHER" id="PTHR33392:SF6">
    <property type="entry name" value="POLYISOPRENYL-TEICHOIC ACID--PEPTIDOGLYCAN TEICHOIC ACID TRANSFERASE TAGU"/>
    <property type="match status" value="1"/>
</dbReference>
<gene>
    <name evidence="4" type="ORF">Q7X28_11755</name>
</gene>
<dbReference type="InterPro" id="IPR004474">
    <property type="entry name" value="LytR_CpsA_psr"/>
</dbReference>
<sequence>MVVLAVTGTLWWRTNLVIGGFNLSGALAEAKVAQSTGGDRNILLMGLDTRKDQDGNDLPADVLKQLHAGDSSNGGYNTNTLILMHVPADGKKVVAFSIPRDDYVTLVGVKSRTKGKIKEAYGLRKAEVQDELTAKGVTDRKELEARSRESARAATLATVERLVGVPIDHFAEVSLVGFYDLAKTLGGVEVCLNKPVRDSYSGAAFPAGRQKLNAAQSLSFVRQRHGLADGDLDRTHRQQAFIAGVMVQLQNQGVFGDVRKLQSLIAVAQKDVVISSGWDLEQFAKQAGKIAGTALTFTTLPVLGYDTIDEQAVNIVDPKAIRSQVQQAFGQSIPDPADEETTTAPGGAGPSQVGYAPTQAATAPRLTAPTTAVAGPTPDAGTTLRGGQIPCVD</sequence>